<name>A0A4V6S0Z4_9APHY</name>
<feature type="region of interest" description="Disordered" evidence="1">
    <location>
        <begin position="171"/>
        <end position="192"/>
    </location>
</feature>
<evidence type="ECO:0000313" key="3">
    <source>
        <dbReference type="Proteomes" id="UP000309038"/>
    </source>
</evidence>
<feature type="region of interest" description="Disordered" evidence="1">
    <location>
        <begin position="512"/>
        <end position="531"/>
    </location>
</feature>
<evidence type="ECO:0008006" key="4">
    <source>
        <dbReference type="Google" id="ProtNLM"/>
    </source>
</evidence>
<evidence type="ECO:0000313" key="2">
    <source>
        <dbReference type="EMBL" id="THG99052.1"/>
    </source>
</evidence>
<dbReference type="PANTHER" id="PTHR33096:SF1">
    <property type="entry name" value="CXC1-LIKE CYSTEINE CLUSTER ASSOCIATED WITH KDZ TRANSPOSASES DOMAIN-CONTAINING PROTEIN"/>
    <property type="match status" value="1"/>
</dbReference>
<dbReference type="EMBL" id="SGPJ01000094">
    <property type="protein sequence ID" value="THG99052.1"/>
    <property type="molecule type" value="Genomic_DNA"/>
</dbReference>
<accession>A0A4V6S0Z4</accession>
<protein>
    <recommendedName>
        <fullName evidence="4">CxC1-like cysteine cluster associated with KDZ transposases domain-containing protein</fullName>
    </recommendedName>
</protein>
<feature type="compositionally biased region" description="Acidic residues" evidence="1">
    <location>
        <begin position="515"/>
        <end position="528"/>
    </location>
</feature>
<dbReference type="Pfam" id="PF18758">
    <property type="entry name" value="KDZ"/>
    <property type="match status" value="1"/>
</dbReference>
<gene>
    <name evidence="2" type="ORF">EW026_g3227</name>
</gene>
<proteinExistence type="predicted"/>
<comment type="caution">
    <text evidence="2">The sequence shown here is derived from an EMBL/GenBank/DDBJ whole genome shotgun (WGS) entry which is preliminary data.</text>
</comment>
<dbReference type="InterPro" id="IPR040521">
    <property type="entry name" value="KDZ"/>
</dbReference>
<evidence type="ECO:0000256" key="1">
    <source>
        <dbReference type="SAM" id="MobiDB-lite"/>
    </source>
</evidence>
<sequence>MDSGETYPNLALAKHGYLATAPRNPSIAIGFQVLEAYRQLHRVCPKLSIYGQVKALCHLHKQPFRRTLVEEFSMTFDVYLEILHCIDQRVNRALRRDAPDWRLRNICPPCMYTLTGEPELPLSLLCEMDGNSSLKLVDSAIRAGVPRTDEHTFRSDIWITPEEVDRFKDEVASSDKAAPVDHDSDSNTDAAPEERKRMFPLFAVAGIFSSYCKHGHPLVTCDMIRSGELRKYPLAIVNRLMDTFGKKIGLAYDMGCDLQKTLMSSSLGARARELELRLLVPAFHGHAHNRKLIFDNYKQALTIIHQDGSDLEVLSMTLGTTAKDYEQDIIHERKYLQALKSEPAEMSLQLDYLELLQDLDDARHHVSAASAAFQSLNHDIRHKGLKGAAITAIKNRYRNSWNKLERTEGRVQILEDQLGIEDRWFPGSKDYDGAFEELTMLSANIISNPLLAWELSSRWMERDRINMVLARRLAQLSSMPGFTGVMMVGQREGRNPQLAVGIPYPSWAAVATTNADDDSGKDDTDDNVIEPLSGEQEGDFVEYLDRLAV</sequence>
<dbReference type="AlphaFoldDB" id="A0A4V6S0Z4"/>
<organism evidence="2 3">
    <name type="scientific">Hermanssonia centrifuga</name>
    <dbReference type="NCBI Taxonomy" id="98765"/>
    <lineage>
        <taxon>Eukaryota</taxon>
        <taxon>Fungi</taxon>
        <taxon>Dikarya</taxon>
        <taxon>Basidiomycota</taxon>
        <taxon>Agaricomycotina</taxon>
        <taxon>Agaricomycetes</taxon>
        <taxon>Polyporales</taxon>
        <taxon>Meruliaceae</taxon>
        <taxon>Hermanssonia</taxon>
    </lineage>
</organism>
<keyword evidence="3" id="KW-1185">Reference proteome</keyword>
<reference evidence="2 3" key="1">
    <citation type="submission" date="2019-02" db="EMBL/GenBank/DDBJ databases">
        <title>Genome sequencing of the rare red list fungi Phlebia centrifuga.</title>
        <authorList>
            <person name="Buettner E."/>
            <person name="Kellner H."/>
        </authorList>
    </citation>
    <scope>NUCLEOTIDE SEQUENCE [LARGE SCALE GENOMIC DNA]</scope>
    <source>
        <strain evidence="2 3">DSM 108282</strain>
    </source>
</reference>
<dbReference type="PANTHER" id="PTHR33096">
    <property type="entry name" value="CXC2 DOMAIN-CONTAINING PROTEIN"/>
    <property type="match status" value="1"/>
</dbReference>
<feature type="compositionally biased region" description="Basic and acidic residues" evidence="1">
    <location>
        <begin position="171"/>
        <end position="185"/>
    </location>
</feature>
<dbReference type="Proteomes" id="UP000309038">
    <property type="component" value="Unassembled WGS sequence"/>
</dbReference>